<dbReference type="GO" id="GO:0004482">
    <property type="term" value="F:mRNA 5'-cap (guanine-N7-)-methyltransferase activity"/>
    <property type="evidence" value="ECO:0007669"/>
    <property type="project" value="UniProtKB-EC"/>
</dbReference>
<dbReference type="InterPro" id="IPR029063">
    <property type="entry name" value="SAM-dependent_MTases_sf"/>
</dbReference>
<dbReference type="KEGG" id="mlr:MELLADRAFT_36007"/>
<sequence>QGKDERVVSPIFGLRKFNNWIKSVIIGKFAHKDSYTIQNIPNRPITRGVKVLELGCGKGGDLAKWQKAGVEELYGFDIAAVSIDQARQRYQETSRQKYFAKLTALDCFSVDITTVLQPQELERPFDVVSLQFCMHYAFETEEKARTMLRNVSTHLIKGGVFIGTIPNPDLLIARLDKMRGERNVWGNPVYEITFPSLQPRPLYGFKYLFYLKDAVERVPEYIVFWEPFVQLAAEYGLKLIYREEFHQIFEQERYEAHNRLLLNRMEVTNSAGQCSMSDDQWDAAG</sequence>
<evidence type="ECO:0000256" key="9">
    <source>
        <dbReference type="ARBA" id="ARBA00023042"/>
    </source>
</evidence>
<evidence type="ECO:0000256" key="14">
    <source>
        <dbReference type="ARBA" id="ARBA00049739"/>
    </source>
</evidence>
<dbReference type="CDD" id="cd02440">
    <property type="entry name" value="AdoMet_MTases"/>
    <property type="match status" value="1"/>
</dbReference>
<feature type="binding site" evidence="15">
    <location>
        <position position="77"/>
    </location>
    <ligand>
        <name>S-adenosyl-L-methionine</name>
        <dbReference type="ChEBI" id="CHEBI:59789"/>
    </ligand>
</feature>
<dbReference type="Pfam" id="PF03291">
    <property type="entry name" value="mRNA_G-N7_MeTrfase"/>
    <property type="match status" value="1"/>
</dbReference>
<keyword evidence="5" id="KW-0507">mRNA processing</keyword>
<dbReference type="STRING" id="747676.F4RLY5"/>
<feature type="domain" description="MRNA cap 0 methyltransferase" evidence="16">
    <location>
        <begin position="9"/>
        <end position="285"/>
    </location>
</feature>
<feature type="non-terminal residue" evidence="17">
    <location>
        <position position="1"/>
    </location>
</feature>
<dbReference type="InterPro" id="IPR016899">
    <property type="entry name" value="mRNA_G-N7_MeTrfase_euk"/>
</dbReference>
<dbReference type="GeneID" id="18927525"/>
<dbReference type="EMBL" id="GL883107">
    <property type="protein sequence ID" value="EGG06629.1"/>
    <property type="molecule type" value="Genomic_DNA"/>
</dbReference>
<evidence type="ECO:0000256" key="10">
    <source>
        <dbReference type="ARBA" id="ARBA00023242"/>
    </source>
</evidence>
<evidence type="ECO:0000256" key="11">
    <source>
        <dbReference type="ARBA" id="ARBA00032772"/>
    </source>
</evidence>
<evidence type="ECO:0000256" key="5">
    <source>
        <dbReference type="ARBA" id="ARBA00022664"/>
    </source>
</evidence>
<feature type="binding site" evidence="15">
    <location>
        <position position="136"/>
    </location>
    <ligand>
        <name>S-adenosyl-L-methionine</name>
        <dbReference type="ChEBI" id="CHEBI:59789"/>
    </ligand>
</feature>
<feature type="binding site" evidence="15">
    <location>
        <position position="131"/>
    </location>
    <ligand>
        <name>S-adenosyl-L-methionine</name>
        <dbReference type="ChEBI" id="CHEBI:59789"/>
    </ligand>
</feature>
<dbReference type="PANTHER" id="PTHR12189">
    <property type="entry name" value="MRNA GUANINE-7- METHYLTRANSFERASE"/>
    <property type="match status" value="1"/>
</dbReference>
<keyword evidence="4" id="KW-0489">Methyltransferase</keyword>
<dbReference type="SUPFAM" id="SSF53335">
    <property type="entry name" value="S-adenosyl-L-methionine-dependent methyltransferases"/>
    <property type="match status" value="1"/>
</dbReference>
<keyword evidence="9" id="KW-0506">mRNA capping</keyword>
<keyword evidence="6" id="KW-0808">Transferase</keyword>
<dbReference type="Gene3D" id="3.40.50.150">
    <property type="entry name" value="Vaccinia Virus protein VP39"/>
    <property type="match status" value="1"/>
</dbReference>
<evidence type="ECO:0000313" key="17">
    <source>
        <dbReference type="EMBL" id="EGG06629.1"/>
    </source>
</evidence>
<dbReference type="PIRSF" id="PIRSF028762">
    <property type="entry name" value="ABD1"/>
    <property type="match status" value="1"/>
</dbReference>
<keyword evidence="7" id="KW-0949">S-adenosyl-L-methionine</keyword>
<evidence type="ECO:0000256" key="1">
    <source>
        <dbReference type="ARBA" id="ARBA00003378"/>
    </source>
</evidence>
<dbReference type="Proteomes" id="UP000001072">
    <property type="component" value="Unassembled WGS sequence"/>
</dbReference>
<comment type="function">
    <text evidence="1">Responsible for methylating the 5'-cap structure of mRNAs.</text>
</comment>
<feature type="binding site" evidence="15">
    <location>
        <position position="106"/>
    </location>
    <ligand>
        <name>S-adenosyl-L-methionine</name>
        <dbReference type="ChEBI" id="CHEBI:59789"/>
    </ligand>
</feature>
<dbReference type="EC" id="2.1.1.56" evidence="3"/>
<keyword evidence="18" id="KW-1185">Reference proteome</keyword>
<evidence type="ECO:0000256" key="2">
    <source>
        <dbReference type="ARBA" id="ARBA00004123"/>
    </source>
</evidence>
<dbReference type="PANTHER" id="PTHR12189:SF2">
    <property type="entry name" value="MRNA CAP GUANINE-N7 METHYLTRANSFERASE"/>
    <property type="match status" value="1"/>
</dbReference>
<dbReference type="RefSeq" id="XP_007410069.1">
    <property type="nucleotide sequence ID" value="XM_007410007.1"/>
</dbReference>
<organism evidence="18">
    <name type="scientific">Melampsora larici-populina (strain 98AG31 / pathotype 3-4-7)</name>
    <name type="common">Poplar leaf rust fungus</name>
    <dbReference type="NCBI Taxonomy" id="747676"/>
    <lineage>
        <taxon>Eukaryota</taxon>
        <taxon>Fungi</taxon>
        <taxon>Dikarya</taxon>
        <taxon>Basidiomycota</taxon>
        <taxon>Pucciniomycotina</taxon>
        <taxon>Pucciniomycetes</taxon>
        <taxon>Pucciniales</taxon>
        <taxon>Melampsoraceae</taxon>
        <taxon>Melampsora</taxon>
    </lineage>
</organism>
<dbReference type="InterPro" id="IPR004971">
    <property type="entry name" value="mRNA_G-N7_MeTrfase_dom"/>
</dbReference>
<evidence type="ECO:0000313" key="18">
    <source>
        <dbReference type="Proteomes" id="UP000001072"/>
    </source>
</evidence>
<dbReference type="AlphaFoldDB" id="F4RLY5"/>
<keyword evidence="10" id="KW-0539">Nucleus</keyword>
<dbReference type="GO" id="GO:0003723">
    <property type="term" value="F:RNA binding"/>
    <property type="evidence" value="ECO:0007669"/>
    <property type="project" value="UniProtKB-KW"/>
</dbReference>
<dbReference type="GO" id="GO:0070693">
    <property type="term" value="C:P-TEFb-cap methyltransferase complex"/>
    <property type="evidence" value="ECO:0007669"/>
    <property type="project" value="EnsemblFungi"/>
</dbReference>
<accession>F4RLY5</accession>
<evidence type="ECO:0000256" key="13">
    <source>
        <dbReference type="ARBA" id="ARBA00044712"/>
    </source>
</evidence>
<evidence type="ECO:0000256" key="7">
    <source>
        <dbReference type="ARBA" id="ARBA00022691"/>
    </source>
</evidence>
<dbReference type="OrthoDB" id="10248867at2759"/>
<evidence type="ECO:0000256" key="12">
    <source>
        <dbReference type="ARBA" id="ARBA00033387"/>
    </source>
</evidence>
<proteinExistence type="predicted"/>
<gene>
    <name evidence="17" type="ORF">MELLADRAFT_36007</name>
</gene>
<keyword evidence="8" id="KW-0694">RNA-binding</keyword>
<dbReference type="eggNOG" id="KOG1975">
    <property type="taxonomic scope" value="Eukaryota"/>
</dbReference>
<evidence type="ECO:0000256" key="6">
    <source>
        <dbReference type="ARBA" id="ARBA00022679"/>
    </source>
</evidence>
<dbReference type="PROSITE" id="PS51562">
    <property type="entry name" value="RNA_CAP0_MT"/>
    <property type="match status" value="1"/>
</dbReference>
<dbReference type="HOGENOM" id="CLU_020346_1_1_1"/>
<dbReference type="InterPro" id="IPR039753">
    <property type="entry name" value="RG7MT1"/>
</dbReference>
<comment type="subcellular location">
    <subcellularLocation>
        <location evidence="2">Nucleus</location>
    </subcellularLocation>
</comment>
<comment type="catalytic activity">
    <reaction evidence="13">
        <text>a 5'-end (5'-triphosphoguanosine)-ribonucleoside in mRNA + S-adenosyl-L-methionine = a 5'-end (N(7)-methyl 5'-triphosphoguanosine)-ribonucleoside in mRNA + S-adenosyl-L-homocysteine</text>
        <dbReference type="Rhea" id="RHEA:67008"/>
        <dbReference type="Rhea" id="RHEA-COMP:17166"/>
        <dbReference type="Rhea" id="RHEA-COMP:17167"/>
        <dbReference type="ChEBI" id="CHEBI:57856"/>
        <dbReference type="ChEBI" id="CHEBI:59789"/>
        <dbReference type="ChEBI" id="CHEBI:156461"/>
        <dbReference type="ChEBI" id="CHEBI:167617"/>
        <dbReference type="EC" id="2.1.1.56"/>
    </reaction>
</comment>
<reference evidence="18" key="1">
    <citation type="journal article" date="2011" name="Proc. Natl. Acad. Sci. U.S.A.">
        <title>Obligate biotrophy features unraveled by the genomic analysis of rust fungi.</title>
        <authorList>
            <person name="Duplessis S."/>
            <person name="Cuomo C.A."/>
            <person name="Lin Y.-C."/>
            <person name="Aerts A."/>
            <person name="Tisserant E."/>
            <person name="Veneault-Fourrey C."/>
            <person name="Joly D.L."/>
            <person name="Hacquard S."/>
            <person name="Amselem J."/>
            <person name="Cantarel B.L."/>
            <person name="Chiu R."/>
            <person name="Coutinho P.M."/>
            <person name="Feau N."/>
            <person name="Field M."/>
            <person name="Frey P."/>
            <person name="Gelhaye E."/>
            <person name="Goldberg J."/>
            <person name="Grabherr M.G."/>
            <person name="Kodira C.D."/>
            <person name="Kohler A."/>
            <person name="Kuees U."/>
            <person name="Lindquist E.A."/>
            <person name="Lucas S.M."/>
            <person name="Mago R."/>
            <person name="Mauceli E."/>
            <person name="Morin E."/>
            <person name="Murat C."/>
            <person name="Pangilinan J.L."/>
            <person name="Park R."/>
            <person name="Pearson M."/>
            <person name="Quesneville H."/>
            <person name="Rouhier N."/>
            <person name="Sakthikumar S."/>
            <person name="Salamov A.A."/>
            <person name="Schmutz J."/>
            <person name="Selles B."/>
            <person name="Shapiro H."/>
            <person name="Tanguay P."/>
            <person name="Tuskan G.A."/>
            <person name="Henrissat B."/>
            <person name="Van de Peer Y."/>
            <person name="Rouze P."/>
            <person name="Ellis J.G."/>
            <person name="Dodds P.N."/>
            <person name="Schein J.E."/>
            <person name="Zhong S."/>
            <person name="Hamelin R.C."/>
            <person name="Grigoriev I.V."/>
            <person name="Szabo L.J."/>
            <person name="Martin F."/>
        </authorList>
    </citation>
    <scope>NUCLEOTIDE SEQUENCE [LARGE SCALE GENOMIC DNA]</scope>
    <source>
        <strain evidence="18">98AG31 / pathotype 3-4-7</strain>
    </source>
</reference>
<feature type="binding site" evidence="15">
    <location>
        <position position="22"/>
    </location>
    <ligand>
        <name>S-adenosyl-L-methionine</name>
        <dbReference type="ChEBI" id="CHEBI:59789"/>
    </ligand>
</feature>
<dbReference type="VEuPathDB" id="FungiDB:MELLADRAFT_36007"/>
<evidence type="ECO:0000256" key="15">
    <source>
        <dbReference type="PIRSR" id="PIRSR028762-1"/>
    </source>
</evidence>
<evidence type="ECO:0000256" key="8">
    <source>
        <dbReference type="ARBA" id="ARBA00022884"/>
    </source>
</evidence>
<name>F4RLY5_MELLP</name>
<dbReference type="InParanoid" id="F4RLY5"/>
<dbReference type="FunCoup" id="F4RLY5">
    <property type="interactions" value="695"/>
</dbReference>
<feature type="binding site" evidence="15">
    <location>
        <position position="55"/>
    </location>
    <ligand>
        <name>S-adenosyl-L-methionine</name>
        <dbReference type="ChEBI" id="CHEBI:59789"/>
    </ligand>
</feature>
<evidence type="ECO:0000256" key="3">
    <source>
        <dbReference type="ARBA" id="ARBA00011926"/>
    </source>
</evidence>
<evidence type="ECO:0000256" key="4">
    <source>
        <dbReference type="ARBA" id="ARBA00022603"/>
    </source>
</evidence>
<protein>
    <recommendedName>
        <fullName evidence="14">mRNA cap guanine-N(7) methyltransferase</fullName>
        <ecNumber evidence="3">2.1.1.56</ecNumber>
    </recommendedName>
    <alternativeName>
        <fullName evidence="11">mRNA (guanine-N(7))-methyltransferase</fullName>
    </alternativeName>
    <alternativeName>
        <fullName evidence="12">mRNA cap methyltransferase</fullName>
    </alternativeName>
</protein>
<evidence type="ECO:0000259" key="16">
    <source>
        <dbReference type="PROSITE" id="PS51562"/>
    </source>
</evidence>